<dbReference type="EMBL" id="JBHUON010000016">
    <property type="protein sequence ID" value="MFD2865729.1"/>
    <property type="molecule type" value="Genomic_DNA"/>
</dbReference>
<accession>A0ABW5XRP6</accession>
<evidence type="ECO:0000313" key="1">
    <source>
        <dbReference type="EMBL" id="MFD2865729.1"/>
    </source>
</evidence>
<proteinExistence type="predicted"/>
<protein>
    <submittedName>
        <fullName evidence="1">Chaperone modulator CbpM</fullName>
    </submittedName>
</protein>
<comment type="caution">
    <text evidence="1">The sequence shown here is derived from an EMBL/GenBank/DDBJ whole genome shotgun (WGS) entry which is preliminary data.</text>
</comment>
<organism evidence="1 2">
    <name type="scientific">Mucilaginibacter antarcticus</name>
    <dbReference type="NCBI Taxonomy" id="1855725"/>
    <lineage>
        <taxon>Bacteria</taxon>
        <taxon>Pseudomonadati</taxon>
        <taxon>Bacteroidota</taxon>
        <taxon>Sphingobacteriia</taxon>
        <taxon>Sphingobacteriales</taxon>
        <taxon>Sphingobacteriaceae</taxon>
        <taxon>Mucilaginibacter</taxon>
    </lineage>
</organism>
<dbReference type="Gene3D" id="1.10.1660.10">
    <property type="match status" value="1"/>
</dbReference>
<name>A0ABW5XRP6_9SPHI</name>
<reference evidence="2" key="1">
    <citation type="journal article" date="2019" name="Int. J. Syst. Evol. Microbiol.">
        <title>The Global Catalogue of Microorganisms (GCM) 10K type strain sequencing project: providing services to taxonomists for standard genome sequencing and annotation.</title>
        <authorList>
            <consortium name="The Broad Institute Genomics Platform"/>
            <consortium name="The Broad Institute Genome Sequencing Center for Infectious Disease"/>
            <person name="Wu L."/>
            <person name="Ma J."/>
        </authorList>
    </citation>
    <scope>NUCLEOTIDE SEQUENCE [LARGE SCALE GENOMIC DNA]</scope>
    <source>
        <strain evidence="2">KCTC 52232</strain>
    </source>
</reference>
<sequence length="96" mass="11124">MSTTELITATDFCTYHHLEQTFITDLHNAGLIQIIIVNQTPCIPNAELNKLERMIRLYKDLEINLAGIEAITHLLQRLDDIQEEMRLLKNSLKAYE</sequence>
<gene>
    <name evidence="1" type="ORF">ACFSYC_13605</name>
</gene>
<keyword evidence="2" id="KW-1185">Reference proteome</keyword>
<dbReference type="Proteomes" id="UP001597601">
    <property type="component" value="Unassembled WGS sequence"/>
</dbReference>
<dbReference type="Pfam" id="PF13591">
    <property type="entry name" value="MerR_2"/>
    <property type="match status" value="1"/>
</dbReference>
<dbReference type="RefSeq" id="WP_377128593.1">
    <property type="nucleotide sequence ID" value="NZ_JBHUHN010000001.1"/>
</dbReference>
<evidence type="ECO:0000313" key="2">
    <source>
        <dbReference type="Proteomes" id="UP001597601"/>
    </source>
</evidence>